<name>A0A6B3L8R0_9BACT</name>
<dbReference type="KEGG" id="soa:G3M56_004155"/>
<dbReference type="EMBL" id="CP066776">
    <property type="protein sequence ID" value="QQL46363.1"/>
    <property type="molecule type" value="Genomic_DNA"/>
</dbReference>
<accession>A0A6B3L8R0</accession>
<evidence type="ECO:0000313" key="1">
    <source>
        <dbReference type="EMBL" id="QQL46363.1"/>
    </source>
</evidence>
<dbReference type="Proteomes" id="UP000475117">
    <property type="component" value="Chromosome"/>
</dbReference>
<evidence type="ECO:0000313" key="2">
    <source>
        <dbReference type="Proteomes" id="UP000475117"/>
    </source>
</evidence>
<reference evidence="1 2" key="1">
    <citation type="submission" date="2020-12" db="EMBL/GenBank/DDBJ databases">
        <title>Sulforoseuscoccus oceanibium gen. nov., sp. nov., a representative of the phylum Verrucomicrobia with special cytoplasmic membrane, and proposal of Sulforoseuscoccusaceae fam. nov.</title>
        <authorList>
            <person name="Xi F."/>
        </authorList>
    </citation>
    <scope>NUCLEOTIDE SEQUENCE [LARGE SCALE GENOMIC DNA]</scope>
    <source>
        <strain evidence="1 2">T37</strain>
    </source>
</reference>
<protein>
    <submittedName>
        <fullName evidence="1">DUF3147 family protein</fullName>
    </submittedName>
</protein>
<keyword evidence="2" id="KW-1185">Reference proteome</keyword>
<organism evidence="1 2">
    <name type="scientific">Sulfuriroseicoccus oceanibius</name>
    <dbReference type="NCBI Taxonomy" id="2707525"/>
    <lineage>
        <taxon>Bacteria</taxon>
        <taxon>Pseudomonadati</taxon>
        <taxon>Verrucomicrobiota</taxon>
        <taxon>Verrucomicrobiia</taxon>
        <taxon>Verrucomicrobiales</taxon>
        <taxon>Verrucomicrobiaceae</taxon>
        <taxon>Sulfuriroseicoccus</taxon>
    </lineage>
</organism>
<sequence>MMLVAVKILTSAVLIYIVNEIVVKHSKPLVGSLIASLPLVSLLTFFWIYFDLRAKPDEAIEKLASHSVGVFWFVIPSLPAFLLIPYLLKKGIGFWPSMVAGCVLTVTLYYVMSRILARFGMVM</sequence>
<dbReference type="AlphaFoldDB" id="A0A6B3L8R0"/>
<proteinExistence type="predicted"/>
<gene>
    <name evidence="1" type="ORF">G3M56_004155</name>
</gene>